<keyword evidence="10" id="KW-1185">Reference proteome</keyword>
<dbReference type="VEuPathDB" id="FungiDB:TRICI_002526"/>
<dbReference type="PANTHER" id="PTHR15944:SF0">
    <property type="entry name" value="PRENYLCYSTEINE LYASE DOMAIN-CONTAINING PROTEIN"/>
    <property type="match status" value="1"/>
</dbReference>
<feature type="domain" description="Prenylcysteine lyase" evidence="8">
    <location>
        <begin position="142"/>
        <end position="458"/>
    </location>
</feature>
<evidence type="ECO:0000256" key="2">
    <source>
        <dbReference type="ARBA" id="ARBA00009967"/>
    </source>
</evidence>
<dbReference type="Proteomes" id="UP000761534">
    <property type="component" value="Unassembled WGS sequence"/>
</dbReference>
<name>A0A642VBZ1_9ASCO</name>
<evidence type="ECO:0000313" key="9">
    <source>
        <dbReference type="EMBL" id="KAA8915342.1"/>
    </source>
</evidence>
<evidence type="ECO:0000256" key="4">
    <source>
        <dbReference type="ARBA" id="ARBA00022729"/>
    </source>
</evidence>
<comment type="caution">
    <text evidence="9">The sequence shown here is derived from an EMBL/GenBank/DDBJ whole genome shotgun (WGS) entry which is preliminary data.</text>
</comment>
<organism evidence="9 10">
    <name type="scientific">Trichomonascus ciferrii</name>
    <dbReference type="NCBI Taxonomy" id="44093"/>
    <lineage>
        <taxon>Eukaryota</taxon>
        <taxon>Fungi</taxon>
        <taxon>Dikarya</taxon>
        <taxon>Ascomycota</taxon>
        <taxon>Saccharomycotina</taxon>
        <taxon>Dipodascomycetes</taxon>
        <taxon>Dipodascales</taxon>
        <taxon>Trichomonascaceae</taxon>
        <taxon>Trichomonascus</taxon>
        <taxon>Trichomonascus ciferrii complex</taxon>
    </lineage>
</organism>
<dbReference type="OrthoDB" id="437369at2759"/>
<dbReference type="InterPro" id="IPR010795">
    <property type="entry name" value="Prenylcys_lyase"/>
</dbReference>
<dbReference type="GO" id="GO:0030327">
    <property type="term" value="P:prenylated protein catabolic process"/>
    <property type="evidence" value="ECO:0007669"/>
    <property type="project" value="TreeGrafter"/>
</dbReference>
<dbReference type="SUPFAM" id="SSF51905">
    <property type="entry name" value="FAD/NAD(P)-binding domain"/>
    <property type="match status" value="1"/>
</dbReference>
<dbReference type="GO" id="GO:0001735">
    <property type="term" value="F:prenylcysteine oxidase activity"/>
    <property type="evidence" value="ECO:0007669"/>
    <property type="project" value="InterPro"/>
</dbReference>
<evidence type="ECO:0000256" key="5">
    <source>
        <dbReference type="ARBA" id="ARBA00022827"/>
    </source>
</evidence>
<dbReference type="PRINTS" id="PR00419">
    <property type="entry name" value="ADXRDTASE"/>
</dbReference>
<dbReference type="InterPro" id="IPR017046">
    <property type="entry name" value="Prenylcysteine_Oxase1"/>
</dbReference>
<dbReference type="Pfam" id="PF13450">
    <property type="entry name" value="NAD_binding_8"/>
    <property type="match status" value="1"/>
</dbReference>
<evidence type="ECO:0000256" key="7">
    <source>
        <dbReference type="ARBA" id="ARBA00023180"/>
    </source>
</evidence>
<evidence type="ECO:0000256" key="6">
    <source>
        <dbReference type="ARBA" id="ARBA00023002"/>
    </source>
</evidence>
<gene>
    <name evidence="9" type="ORF">TRICI_002526</name>
</gene>
<evidence type="ECO:0000313" key="10">
    <source>
        <dbReference type="Proteomes" id="UP000761534"/>
    </source>
</evidence>
<evidence type="ECO:0000256" key="3">
    <source>
        <dbReference type="ARBA" id="ARBA00022630"/>
    </source>
</evidence>
<comment type="cofactor">
    <cofactor evidence="1">
        <name>FAD</name>
        <dbReference type="ChEBI" id="CHEBI:57692"/>
    </cofactor>
</comment>
<keyword evidence="5" id="KW-0274">FAD</keyword>
<dbReference type="Pfam" id="PF07156">
    <property type="entry name" value="Prenylcys_lyase"/>
    <property type="match status" value="1"/>
</dbReference>
<dbReference type="InterPro" id="IPR036188">
    <property type="entry name" value="FAD/NAD-bd_sf"/>
</dbReference>
<keyword evidence="3" id="KW-0285">Flavoprotein</keyword>
<comment type="similarity">
    <text evidence="2">Belongs to the prenylcysteine oxidase family.</text>
</comment>
<reference evidence="9" key="1">
    <citation type="journal article" date="2019" name="G3 (Bethesda)">
        <title>Genome Assemblies of Two Rare Opportunistic Yeast Pathogens: Diutina rugosa (syn. Candida rugosa) and Trichomonascus ciferrii (syn. Candida ciferrii).</title>
        <authorList>
            <person name="Mixao V."/>
            <person name="Saus E."/>
            <person name="Hansen A.P."/>
            <person name="Lass-Florl C."/>
            <person name="Gabaldon T."/>
        </authorList>
    </citation>
    <scope>NUCLEOTIDE SEQUENCE</scope>
    <source>
        <strain evidence="9">CBS 4856</strain>
    </source>
</reference>
<accession>A0A642VBZ1</accession>
<dbReference type="EMBL" id="SWFS01000173">
    <property type="protein sequence ID" value="KAA8915342.1"/>
    <property type="molecule type" value="Genomic_DNA"/>
</dbReference>
<keyword evidence="6" id="KW-0560">Oxidoreductase</keyword>
<sequence length="460" mass="51717">MKLLDYIPGFLLPQLPIRLLGNISGEGPRVAVIGAGAAGSSAAFHLSQLTENADITVFEKNNYIGGRVDHVEIEGKVLELGASIFVDANHILRDSAKMFNLTVVTKEEDKGLEDDKLLGVYNGHAMVFELEWPDHFWKKLTIQMARKFGVLSPYRANRLKSKAVNRFMKIYSDLYFPWSNLDFVVDAVGLREYVNLTAEEWFSERSVSRQYQEDFLQGLTRVNYANNLDKIHSLAAAVCLGAENGTRSIEGGNRQIFEEMCKRSNANVHLNREVRTIAKHGRKWLVDKEPFDYVILAVPWQFSGINIEPSVGVAIPDTEYVKLHVHYVLTKEPISGNKTSFSMLLTTVTPPLAPPKFNSLSHVSRTEAGNHIYKLFTREEMTNDELSEILNGASILHNQHRVWYSYPEMKPVDSFAPVELASNLYYTSGMDPFISTMETNALSGKNVAHLIANSIESNSK</sequence>
<keyword evidence="7" id="KW-0325">Glycoprotein</keyword>
<dbReference type="GO" id="GO:0030328">
    <property type="term" value="P:prenylcysteine catabolic process"/>
    <property type="evidence" value="ECO:0007669"/>
    <property type="project" value="InterPro"/>
</dbReference>
<keyword evidence="4" id="KW-0732">Signal</keyword>
<evidence type="ECO:0000256" key="1">
    <source>
        <dbReference type="ARBA" id="ARBA00001974"/>
    </source>
</evidence>
<dbReference type="Gene3D" id="3.50.50.60">
    <property type="entry name" value="FAD/NAD(P)-binding domain"/>
    <property type="match status" value="1"/>
</dbReference>
<dbReference type="AlphaFoldDB" id="A0A642VBZ1"/>
<dbReference type="PANTHER" id="PTHR15944">
    <property type="entry name" value="FARNESYLCYSTEINE LYASE"/>
    <property type="match status" value="1"/>
</dbReference>
<proteinExistence type="inferred from homology"/>
<evidence type="ECO:0000259" key="8">
    <source>
        <dbReference type="Pfam" id="PF07156"/>
    </source>
</evidence>
<protein>
    <recommendedName>
        <fullName evidence="8">Prenylcysteine lyase domain-containing protein</fullName>
    </recommendedName>
</protein>